<dbReference type="eggNOG" id="COG0370">
    <property type="taxonomic scope" value="Bacteria"/>
</dbReference>
<keyword evidence="1" id="KW-0472">Membrane</keyword>
<evidence type="ECO:0000313" key="4">
    <source>
        <dbReference type="EMBL" id="AIQ11644.1"/>
    </source>
</evidence>
<name>A0A089IRH8_PAEDU</name>
<evidence type="ECO:0000313" key="5">
    <source>
        <dbReference type="Proteomes" id="UP000029409"/>
    </source>
</evidence>
<dbReference type="PANTHER" id="PTHR43185:SF2">
    <property type="entry name" value="FERROUS IRON TRANSPORT PROTEIN B"/>
    <property type="match status" value="1"/>
</dbReference>
<feature type="transmembrane region" description="Helical" evidence="1">
    <location>
        <begin position="111"/>
        <end position="131"/>
    </location>
</feature>
<dbReference type="Proteomes" id="UP000029409">
    <property type="component" value="Chromosome"/>
</dbReference>
<feature type="transmembrane region" description="Helical" evidence="1">
    <location>
        <begin position="372"/>
        <end position="388"/>
    </location>
</feature>
<feature type="transmembrane region" description="Helical" evidence="1">
    <location>
        <begin position="440"/>
        <end position="465"/>
    </location>
</feature>
<dbReference type="InterPro" id="IPR011640">
    <property type="entry name" value="Fe2_transport_prot_B_C"/>
</dbReference>
<dbReference type="AlphaFoldDB" id="A0A089IRH8"/>
<feature type="transmembrane region" description="Helical" evidence="1">
    <location>
        <begin position="349"/>
        <end position="367"/>
    </location>
</feature>
<sequence length="468" mass="50558">MEQQHAINGSSALDSLIASAEKLTSGGIRDDIVGGIYGVSASICREAVTYRDRSKLKSTHKLDQIVTSKIWGFPIMLAILGAVFWITIAGANYPSGWLASLFGFFEGYLTAGFQAVGAPAWLHGVLVLGLYRGTSWVISVMLPPMAIFFPVFALLENFGYLPRVAFNMDRLFKKSGGHGKQALTMSMGFGCNAAAILSTRIIESPRERMLAILTNNFVPCNGRWPTLILLASLFMAGAATTGVLKSLTTAGILMGLVLLGIVVTLTVSWVMSKTALRGVPTHYTLELPPYRKPQVWKTILVSSKDKSLNVLTRAIVIAAPAGIATWILGNIVVGGDSVLNHMASFFDPFAHLIGLDGYIIMAFILGLPANEIVLPILMMGYMSSGAMVDVDSLANIKDIFLQHGWTWLTALNMMLFSLLHYPCATTLVNIYKETKSVKWAVLSAVIPLGIAIAVTFLVAQAAYAFGWV</sequence>
<organism evidence="4 5">
    <name type="scientific">Paenibacillus durus</name>
    <name type="common">Paenibacillus azotofixans</name>
    <dbReference type="NCBI Taxonomy" id="44251"/>
    <lineage>
        <taxon>Bacteria</taxon>
        <taxon>Bacillati</taxon>
        <taxon>Bacillota</taxon>
        <taxon>Bacilli</taxon>
        <taxon>Bacillales</taxon>
        <taxon>Paenibacillaceae</taxon>
        <taxon>Paenibacillus</taxon>
    </lineage>
</organism>
<dbReference type="EMBL" id="CP009288">
    <property type="protein sequence ID" value="AIQ11644.1"/>
    <property type="molecule type" value="Genomic_DNA"/>
</dbReference>
<feature type="transmembrane region" description="Helical" evidence="1">
    <location>
        <begin position="70"/>
        <end position="91"/>
    </location>
</feature>
<dbReference type="GO" id="GO:0015093">
    <property type="term" value="F:ferrous iron transmembrane transporter activity"/>
    <property type="evidence" value="ECO:0007669"/>
    <property type="project" value="InterPro"/>
</dbReference>
<feature type="domain" description="Ferrous iron transport protein B C-terminal" evidence="2">
    <location>
        <begin position="253"/>
        <end position="299"/>
    </location>
</feature>
<protein>
    <submittedName>
        <fullName evidence="4">Iron transporter FeoB</fullName>
    </submittedName>
</protein>
<proteinExistence type="predicted"/>
<dbReference type="PANTHER" id="PTHR43185">
    <property type="entry name" value="FERROUS IRON TRANSPORT PROTEIN B"/>
    <property type="match status" value="1"/>
</dbReference>
<dbReference type="GO" id="GO:0005886">
    <property type="term" value="C:plasma membrane"/>
    <property type="evidence" value="ECO:0007669"/>
    <property type="project" value="TreeGrafter"/>
</dbReference>
<evidence type="ECO:0000256" key="1">
    <source>
        <dbReference type="SAM" id="Phobius"/>
    </source>
</evidence>
<gene>
    <name evidence="4" type="ORF">PDUR_06565</name>
</gene>
<dbReference type="InterPro" id="IPR011642">
    <property type="entry name" value="Gate_dom"/>
</dbReference>
<feature type="domain" description="Nucleoside transporter/FeoB GTPase Gate" evidence="3">
    <location>
        <begin position="312"/>
        <end position="435"/>
    </location>
</feature>
<accession>A0A089IRH8</accession>
<dbReference type="OrthoDB" id="9809127at2"/>
<dbReference type="RefSeq" id="WP_042205533.1">
    <property type="nucleotide sequence ID" value="NZ_CP009288.1"/>
</dbReference>
<evidence type="ECO:0000259" key="2">
    <source>
        <dbReference type="Pfam" id="PF07664"/>
    </source>
</evidence>
<dbReference type="InterPro" id="IPR050860">
    <property type="entry name" value="FeoB_GTPase"/>
</dbReference>
<dbReference type="Pfam" id="PF07664">
    <property type="entry name" value="FeoB_C"/>
    <property type="match status" value="1"/>
</dbReference>
<dbReference type="STRING" id="44251.PDUR_06565"/>
<dbReference type="KEGG" id="pdu:PDUR_06565"/>
<feature type="transmembrane region" description="Helical" evidence="1">
    <location>
        <begin position="224"/>
        <end position="244"/>
    </location>
</feature>
<keyword evidence="5" id="KW-1185">Reference proteome</keyword>
<feature type="domain" description="Nucleoside transporter/FeoB GTPase Gate" evidence="3">
    <location>
        <begin position="140"/>
        <end position="231"/>
    </location>
</feature>
<feature type="transmembrane region" description="Helical" evidence="1">
    <location>
        <begin position="250"/>
        <end position="271"/>
    </location>
</feature>
<feature type="transmembrane region" description="Helical" evidence="1">
    <location>
        <begin position="181"/>
        <end position="203"/>
    </location>
</feature>
<dbReference type="Pfam" id="PF07670">
    <property type="entry name" value="Gate"/>
    <property type="match status" value="2"/>
</dbReference>
<feature type="transmembrane region" description="Helical" evidence="1">
    <location>
        <begin position="310"/>
        <end position="329"/>
    </location>
</feature>
<keyword evidence="1" id="KW-0812">Transmembrane</keyword>
<keyword evidence="1" id="KW-1133">Transmembrane helix</keyword>
<reference evidence="4 5" key="1">
    <citation type="submission" date="2014-08" db="EMBL/GenBank/DDBJ databases">
        <title>Comparative genomics of the Paenibacillus odorifer group.</title>
        <authorList>
            <person name="den Bakker H.C."/>
            <person name="Tsai Y.-C."/>
            <person name="Martin N."/>
            <person name="Korlach J."/>
            <person name="Wiedmann M."/>
        </authorList>
    </citation>
    <scope>NUCLEOTIDE SEQUENCE [LARGE SCALE GENOMIC DNA]</scope>
    <source>
        <strain evidence="4 5">DSM 1735</strain>
    </source>
</reference>
<evidence type="ECO:0000259" key="3">
    <source>
        <dbReference type="Pfam" id="PF07670"/>
    </source>
</evidence>
<feature type="transmembrane region" description="Helical" evidence="1">
    <location>
        <begin position="408"/>
        <end position="428"/>
    </location>
</feature>
<feature type="transmembrane region" description="Helical" evidence="1">
    <location>
        <begin position="138"/>
        <end position="161"/>
    </location>
</feature>